<dbReference type="InterPro" id="IPR036097">
    <property type="entry name" value="HisK_dim/P_sf"/>
</dbReference>
<dbReference type="SUPFAM" id="SSF52172">
    <property type="entry name" value="CheY-like"/>
    <property type="match status" value="1"/>
</dbReference>
<dbReference type="InterPro" id="IPR004358">
    <property type="entry name" value="Sig_transdc_His_kin-like_C"/>
</dbReference>
<dbReference type="GO" id="GO:0000155">
    <property type="term" value="F:phosphorelay sensor kinase activity"/>
    <property type="evidence" value="ECO:0007669"/>
    <property type="project" value="InterPro"/>
</dbReference>
<dbReference type="SMART" id="SM00387">
    <property type="entry name" value="HATPase_c"/>
    <property type="match status" value="1"/>
</dbReference>
<feature type="domain" description="HAMP" evidence="12">
    <location>
        <begin position="183"/>
        <end position="236"/>
    </location>
</feature>
<dbReference type="CDD" id="cd16922">
    <property type="entry name" value="HATPase_EvgS-ArcB-TorS-like"/>
    <property type="match status" value="1"/>
</dbReference>
<proteinExistence type="predicted"/>
<evidence type="ECO:0000259" key="11">
    <source>
        <dbReference type="PROSITE" id="PS50110"/>
    </source>
</evidence>
<dbReference type="Gene3D" id="3.30.565.10">
    <property type="entry name" value="Histidine kinase-like ATPase, C-terminal domain"/>
    <property type="match status" value="1"/>
</dbReference>
<evidence type="ECO:0000256" key="6">
    <source>
        <dbReference type="ARBA" id="ARBA00022777"/>
    </source>
</evidence>
<dbReference type="Pfam" id="PF00512">
    <property type="entry name" value="HisKA"/>
    <property type="match status" value="1"/>
</dbReference>
<evidence type="ECO:0000256" key="9">
    <source>
        <dbReference type="SAM" id="Phobius"/>
    </source>
</evidence>
<dbReference type="GO" id="GO:0016020">
    <property type="term" value="C:membrane"/>
    <property type="evidence" value="ECO:0007669"/>
    <property type="project" value="UniProtKB-SubCell"/>
</dbReference>
<dbReference type="PROSITE" id="PS50109">
    <property type="entry name" value="HIS_KIN"/>
    <property type="match status" value="1"/>
</dbReference>
<feature type="transmembrane region" description="Helical" evidence="9">
    <location>
        <begin position="159"/>
        <end position="178"/>
    </location>
</feature>
<evidence type="ECO:0000256" key="7">
    <source>
        <dbReference type="ARBA" id="ARBA00023012"/>
    </source>
</evidence>
<dbReference type="PROSITE" id="PS50110">
    <property type="entry name" value="RESPONSE_REGULATORY"/>
    <property type="match status" value="1"/>
</dbReference>
<dbReference type="InterPro" id="IPR033417">
    <property type="entry name" value="CHASE8"/>
</dbReference>
<feature type="transmembrane region" description="Helical" evidence="9">
    <location>
        <begin position="12"/>
        <end position="33"/>
    </location>
</feature>
<dbReference type="FunFam" id="3.30.565.10:FF:000010">
    <property type="entry name" value="Sensor histidine kinase RcsC"/>
    <property type="match status" value="1"/>
</dbReference>
<gene>
    <name evidence="13" type="ORF">FLL45_10700</name>
</gene>
<keyword evidence="4 8" id="KW-0597">Phosphoprotein</keyword>
<evidence type="ECO:0000256" key="5">
    <source>
        <dbReference type="ARBA" id="ARBA00022679"/>
    </source>
</evidence>
<dbReference type="SUPFAM" id="SSF158472">
    <property type="entry name" value="HAMP domain-like"/>
    <property type="match status" value="1"/>
</dbReference>
<reference evidence="13 14" key="1">
    <citation type="submission" date="2019-06" db="EMBL/GenBank/DDBJ databases">
        <title>Draft genome of Aliikangiella marina GYP-15.</title>
        <authorList>
            <person name="Wang G."/>
        </authorList>
    </citation>
    <scope>NUCLEOTIDE SEQUENCE [LARGE SCALE GENOMIC DNA]</scope>
    <source>
        <strain evidence="13 14">GYP-15</strain>
    </source>
</reference>
<keyword evidence="14" id="KW-1185">Reference proteome</keyword>
<organism evidence="13 14">
    <name type="scientific">Aliikangiella marina</name>
    <dbReference type="NCBI Taxonomy" id="1712262"/>
    <lineage>
        <taxon>Bacteria</taxon>
        <taxon>Pseudomonadati</taxon>
        <taxon>Pseudomonadota</taxon>
        <taxon>Gammaproteobacteria</taxon>
        <taxon>Oceanospirillales</taxon>
        <taxon>Pleioneaceae</taxon>
        <taxon>Aliikangiella</taxon>
    </lineage>
</organism>
<dbReference type="AlphaFoldDB" id="A0A545TDX3"/>
<evidence type="ECO:0000313" key="13">
    <source>
        <dbReference type="EMBL" id="TQV75391.1"/>
    </source>
</evidence>
<dbReference type="RefSeq" id="WP_142942005.1">
    <property type="nucleotide sequence ID" value="NZ_VIKR01000002.1"/>
</dbReference>
<keyword evidence="7" id="KW-0902">Two-component regulatory system</keyword>
<dbReference type="InterPro" id="IPR003660">
    <property type="entry name" value="HAMP_dom"/>
</dbReference>
<dbReference type="InterPro" id="IPR001789">
    <property type="entry name" value="Sig_transdc_resp-reg_receiver"/>
</dbReference>
<keyword evidence="9" id="KW-1133">Transmembrane helix</keyword>
<dbReference type="InterPro" id="IPR011006">
    <property type="entry name" value="CheY-like_superfamily"/>
</dbReference>
<comment type="catalytic activity">
    <reaction evidence="1">
        <text>ATP + protein L-histidine = ADP + protein N-phospho-L-histidine.</text>
        <dbReference type="EC" id="2.7.13.3"/>
    </reaction>
</comment>
<evidence type="ECO:0000256" key="2">
    <source>
        <dbReference type="ARBA" id="ARBA00004370"/>
    </source>
</evidence>
<dbReference type="PROSITE" id="PS50885">
    <property type="entry name" value="HAMP"/>
    <property type="match status" value="1"/>
</dbReference>
<name>A0A545TDX3_9GAMM</name>
<dbReference type="Pfam" id="PF00072">
    <property type="entry name" value="Response_reg"/>
    <property type="match status" value="1"/>
</dbReference>
<dbReference type="CDD" id="cd00082">
    <property type="entry name" value="HisKA"/>
    <property type="match status" value="1"/>
</dbReference>
<feature type="modified residue" description="4-aspartylphosphate" evidence="8">
    <location>
        <position position="658"/>
    </location>
</feature>
<dbReference type="InterPro" id="IPR003661">
    <property type="entry name" value="HisK_dim/P_dom"/>
</dbReference>
<keyword evidence="9" id="KW-0472">Membrane</keyword>
<evidence type="ECO:0000259" key="12">
    <source>
        <dbReference type="PROSITE" id="PS50885"/>
    </source>
</evidence>
<evidence type="ECO:0000256" key="4">
    <source>
        <dbReference type="ARBA" id="ARBA00022553"/>
    </source>
</evidence>
<evidence type="ECO:0000256" key="1">
    <source>
        <dbReference type="ARBA" id="ARBA00000085"/>
    </source>
</evidence>
<dbReference type="OrthoDB" id="6724607at2"/>
<keyword evidence="9" id="KW-0812">Transmembrane</keyword>
<dbReference type="EMBL" id="VIKR01000002">
    <property type="protein sequence ID" value="TQV75391.1"/>
    <property type="molecule type" value="Genomic_DNA"/>
</dbReference>
<dbReference type="Pfam" id="PF17152">
    <property type="entry name" value="CHASE8"/>
    <property type="match status" value="1"/>
</dbReference>
<comment type="subcellular location">
    <subcellularLocation>
        <location evidence="2">Membrane</location>
    </subcellularLocation>
</comment>
<dbReference type="InterPro" id="IPR036890">
    <property type="entry name" value="HATPase_C_sf"/>
</dbReference>
<dbReference type="Gene3D" id="3.40.50.2300">
    <property type="match status" value="1"/>
</dbReference>
<dbReference type="SUPFAM" id="SSF47384">
    <property type="entry name" value="Homodimeric domain of signal transducing histidine kinase"/>
    <property type="match status" value="1"/>
</dbReference>
<dbReference type="Gene3D" id="6.10.340.10">
    <property type="match status" value="1"/>
</dbReference>
<dbReference type="CDD" id="cd17546">
    <property type="entry name" value="REC_hyHK_CKI1_RcsC-like"/>
    <property type="match status" value="1"/>
</dbReference>
<evidence type="ECO:0000256" key="8">
    <source>
        <dbReference type="PROSITE-ProRule" id="PRU00169"/>
    </source>
</evidence>
<feature type="domain" description="Histidine kinase" evidence="10">
    <location>
        <begin position="258"/>
        <end position="474"/>
    </location>
</feature>
<dbReference type="SMART" id="SM00388">
    <property type="entry name" value="HisKA"/>
    <property type="match status" value="1"/>
</dbReference>
<keyword evidence="6" id="KW-0418">Kinase</keyword>
<evidence type="ECO:0000313" key="14">
    <source>
        <dbReference type="Proteomes" id="UP000317839"/>
    </source>
</evidence>
<evidence type="ECO:0000259" key="10">
    <source>
        <dbReference type="PROSITE" id="PS50109"/>
    </source>
</evidence>
<protein>
    <recommendedName>
        <fullName evidence="3">histidine kinase</fullName>
        <ecNumber evidence="3">2.7.13.3</ecNumber>
    </recommendedName>
</protein>
<sequence length="725" mass="80784">MLSNTSIKTKITSIILLISTASILLVLSIFLYINHHDEQQSMINNITVLAKLIGNRSSAALTFNDQALATDNLSSLESHPSINLACLYGPNGKLFAKYIIAESTSKACPPSVAPSSTTQFSIDSNQLLLEDPIFVDDEYRGSIYICTSLEQVQENLTRYLLIALLLAIGVGIMALLFASRMQNIISNPIINLTNLAKKVSAQRDYHYRADKFGEDEVGELVESFNHMLTTIEKQNAELVETTENANQANAIKSQFLANMSHELRTPINGVLGMISLLLSTKQTQEQKEYTNLANQSGNVLLDTVNQILDLASIESVGVSLKSEIVDMPAYIDDIVQLFSSQLAIRNLDLVTYIDPQVPRQLEFDPVRVRQVFINLIANAIKFTKEGGVSINIEYQSDELNVYVEDTGIGIPEEAHSRVFESFQQVDNSSTRPFGGTGLGLPISSQICRAMGGDLKLKSSSQAGSIFWFNIKTKKIGEEVIPSRLMEYTGKVLVLIKLSPLSKWFEDYLKRSNVFHQIVHNLEGFDKELNTANLLIVDDSFGEKPLEKIVESNKTLDRIIWLTNVGEDSPNKYHSIIETKYKPITVKSFSENIVRVTRDKPLKTDQSKGYILLVDDNAINRKAIKSQLQNAGYLVDSVDNGLKAIHACREQSYDLVLMDVQMPELDGLEATRIIKKELQDTTPPIIGISAHVLEEHVQKARNAGMNDYLCKPISESDLLSKVKEYL</sequence>
<dbReference type="InterPro" id="IPR005467">
    <property type="entry name" value="His_kinase_dom"/>
</dbReference>
<dbReference type="PRINTS" id="PR00344">
    <property type="entry name" value="BCTRLSENSOR"/>
</dbReference>
<dbReference type="Pfam" id="PF00672">
    <property type="entry name" value="HAMP"/>
    <property type="match status" value="1"/>
</dbReference>
<feature type="domain" description="Response regulatory" evidence="11">
    <location>
        <begin position="609"/>
        <end position="725"/>
    </location>
</feature>
<accession>A0A545TDX3</accession>
<dbReference type="SMART" id="SM00304">
    <property type="entry name" value="HAMP"/>
    <property type="match status" value="1"/>
</dbReference>
<dbReference type="PANTHER" id="PTHR45339:SF1">
    <property type="entry name" value="HYBRID SIGNAL TRANSDUCTION HISTIDINE KINASE J"/>
    <property type="match status" value="1"/>
</dbReference>
<dbReference type="Gene3D" id="1.10.287.130">
    <property type="match status" value="1"/>
</dbReference>
<dbReference type="SMART" id="SM00448">
    <property type="entry name" value="REC"/>
    <property type="match status" value="1"/>
</dbReference>
<dbReference type="Pfam" id="PF02518">
    <property type="entry name" value="HATPase_c"/>
    <property type="match status" value="1"/>
</dbReference>
<dbReference type="PANTHER" id="PTHR45339">
    <property type="entry name" value="HYBRID SIGNAL TRANSDUCTION HISTIDINE KINASE J"/>
    <property type="match status" value="1"/>
</dbReference>
<dbReference type="CDD" id="cd06225">
    <property type="entry name" value="HAMP"/>
    <property type="match status" value="1"/>
</dbReference>
<comment type="caution">
    <text evidence="13">The sequence shown here is derived from an EMBL/GenBank/DDBJ whole genome shotgun (WGS) entry which is preliminary data.</text>
</comment>
<dbReference type="InterPro" id="IPR003594">
    <property type="entry name" value="HATPase_dom"/>
</dbReference>
<keyword evidence="5" id="KW-0808">Transferase</keyword>
<evidence type="ECO:0000256" key="3">
    <source>
        <dbReference type="ARBA" id="ARBA00012438"/>
    </source>
</evidence>
<dbReference type="EC" id="2.7.13.3" evidence="3"/>
<dbReference type="Proteomes" id="UP000317839">
    <property type="component" value="Unassembled WGS sequence"/>
</dbReference>
<dbReference type="SUPFAM" id="SSF55874">
    <property type="entry name" value="ATPase domain of HSP90 chaperone/DNA topoisomerase II/histidine kinase"/>
    <property type="match status" value="1"/>
</dbReference>